<name>W4QKM1_9BACI</name>
<dbReference type="EMBL" id="BAUU01000043">
    <property type="protein sequence ID" value="GAE32641.1"/>
    <property type="molecule type" value="Genomic_DNA"/>
</dbReference>
<protein>
    <recommendedName>
        <fullName evidence="4">DUF624 domain-containing protein</fullName>
    </recommendedName>
</protein>
<feature type="transmembrane region" description="Helical" evidence="1">
    <location>
        <begin position="100"/>
        <end position="129"/>
    </location>
</feature>
<dbReference type="RefSeq" id="WP_052016189.1">
    <property type="nucleotide sequence ID" value="NZ_BAUU01000043.1"/>
</dbReference>
<keyword evidence="1" id="KW-1133">Transmembrane helix</keyword>
<evidence type="ECO:0000313" key="2">
    <source>
        <dbReference type="EMBL" id="GAE32641.1"/>
    </source>
</evidence>
<dbReference type="InterPro" id="IPR006938">
    <property type="entry name" value="DUF624"/>
</dbReference>
<accession>W4QKM1</accession>
<feature type="transmembrane region" description="Helical" evidence="1">
    <location>
        <begin position="171"/>
        <end position="194"/>
    </location>
</feature>
<feature type="transmembrane region" description="Helical" evidence="1">
    <location>
        <begin position="20"/>
        <end position="46"/>
    </location>
</feature>
<dbReference type="AlphaFoldDB" id="W4QKM1"/>
<dbReference type="OrthoDB" id="2182676at2"/>
<dbReference type="STRING" id="1236971.JCM9152_4185"/>
<comment type="caution">
    <text evidence="2">The sequence shown here is derived from an EMBL/GenBank/DDBJ whole genome shotgun (WGS) entry which is preliminary data.</text>
</comment>
<gene>
    <name evidence="2" type="ORF">JCM9152_4185</name>
</gene>
<dbReference type="Proteomes" id="UP000018895">
    <property type="component" value="Unassembled WGS sequence"/>
</dbReference>
<reference evidence="2" key="1">
    <citation type="journal article" date="2014" name="Genome Announc.">
        <title>Draft Genome Sequences of Three Alkaliphilic Bacillus Strains, Bacillus wakoensis JCM 9140T, Bacillus akibai JCM 9157T, and Bacillus hemicellulosilyticus JCM 9152T.</title>
        <authorList>
            <person name="Yuki M."/>
            <person name="Oshima K."/>
            <person name="Suda W."/>
            <person name="Oshida Y."/>
            <person name="Kitamura K."/>
            <person name="Iida T."/>
            <person name="Hattori M."/>
            <person name="Ohkuma M."/>
        </authorList>
    </citation>
    <scope>NUCLEOTIDE SEQUENCE [LARGE SCALE GENOMIC DNA]</scope>
    <source>
        <strain evidence="2">JCM 9152</strain>
    </source>
</reference>
<dbReference type="Pfam" id="PF04854">
    <property type="entry name" value="DUF624"/>
    <property type="match status" value="1"/>
</dbReference>
<keyword evidence="3" id="KW-1185">Reference proteome</keyword>
<organism evidence="2 3">
    <name type="scientific">Halalkalibacter hemicellulosilyticusJCM 9152</name>
    <dbReference type="NCBI Taxonomy" id="1236971"/>
    <lineage>
        <taxon>Bacteria</taxon>
        <taxon>Bacillati</taxon>
        <taxon>Bacillota</taxon>
        <taxon>Bacilli</taxon>
        <taxon>Bacillales</taxon>
        <taxon>Bacillaceae</taxon>
        <taxon>Halalkalibacter</taxon>
    </lineage>
</organism>
<evidence type="ECO:0008006" key="4">
    <source>
        <dbReference type="Google" id="ProtNLM"/>
    </source>
</evidence>
<evidence type="ECO:0000256" key="1">
    <source>
        <dbReference type="SAM" id="Phobius"/>
    </source>
</evidence>
<feature type="transmembrane region" description="Helical" evidence="1">
    <location>
        <begin position="141"/>
        <end position="165"/>
    </location>
</feature>
<keyword evidence="1" id="KW-0812">Transmembrane</keyword>
<feature type="transmembrane region" description="Helical" evidence="1">
    <location>
        <begin position="67"/>
        <end position="88"/>
    </location>
</feature>
<proteinExistence type="predicted"/>
<sequence length="220" mass="25354">MTALLNVLQWFTKLVYLNVLAVLFILLGLGLFGFFPALIATFFVMYRWINKKVDVAIFQSFWHAYKTYFIKSNVLGYLLGGTGVVLYIDLYVMNSSQYVILHYLSIPLLVLVFLYSLMLFYVFPTLLYVEDESILNVLKTAFLTMVINPLPTIFMVAGSFGLGYILFMFQALMSIVSMSLFAFVVMMPAHHAFLMIQRKKGTLSETERKEVKNREAFSRE</sequence>
<evidence type="ECO:0000313" key="3">
    <source>
        <dbReference type="Proteomes" id="UP000018895"/>
    </source>
</evidence>
<keyword evidence="1" id="KW-0472">Membrane</keyword>